<dbReference type="GO" id="GO:0008270">
    <property type="term" value="F:zinc ion binding"/>
    <property type="evidence" value="ECO:0007669"/>
    <property type="project" value="InterPro"/>
</dbReference>
<dbReference type="InterPro" id="IPR023561">
    <property type="entry name" value="Carbonic_anhydrase_a-class"/>
</dbReference>
<evidence type="ECO:0000256" key="2">
    <source>
        <dbReference type="SAM" id="Phobius"/>
    </source>
</evidence>
<dbReference type="AlphaFoldDB" id="A0A9P0BA43"/>
<evidence type="ECO:0000313" key="5">
    <source>
        <dbReference type="Proteomes" id="UP001154078"/>
    </source>
</evidence>
<dbReference type="Pfam" id="PF00194">
    <property type="entry name" value="Carb_anhydrase"/>
    <property type="match status" value="1"/>
</dbReference>
<dbReference type="GO" id="GO:0005737">
    <property type="term" value="C:cytoplasm"/>
    <property type="evidence" value="ECO:0007669"/>
    <property type="project" value="TreeGrafter"/>
</dbReference>
<dbReference type="OrthoDB" id="429145at2759"/>
<protein>
    <recommendedName>
        <fullName evidence="3">Alpha-carbonic anhydrase domain-containing protein</fullName>
    </recommendedName>
</protein>
<reference evidence="4" key="1">
    <citation type="submission" date="2021-12" db="EMBL/GenBank/DDBJ databases">
        <authorList>
            <person name="King R."/>
        </authorList>
    </citation>
    <scope>NUCLEOTIDE SEQUENCE</scope>
</reference>
<dbReference type="SMART" id="SM01057">
    <property type="entry name" value="Carb_anhydrase"/>
    <property type="match status" value="1"/>
</dbReference>
<dbReference type="SUPFAM" id="SSF51069">
    <property type="entry name" value="Carbonic anhydrase"/>
    <property type="match status" value="1"/>
</dbReference>
<keyword evidence="2" id="KW-1133">Transmembrane helix</keyword>
<proteinExistence type="inferred from homology"/>
<organism evidence="4 5">
    <name type="scientific">Brassicogethes aeneus</name>
    <name type="common">Rape pollen beetle</name>
    <name type="synonym">Meligethes aeneus</name>
    <dbReference type="NCBI Taxonomy" id="1431903"/>
    <lineage>
        <taxon>Eukaryota</taxon>
        <taxon>Metazoa</taxon>
        <taxon>Ecdysozoa</taxon>
        <taxon>Arthropoda</taxon>
        <taxon>Hexapoda</taxon>
        <taxon>Insecta</taxon>
        <taxon>Pterygota</taxon>
        <taxon>Neoptera</taxon>
        <taxon>Endopterygota</taxon>
        <taxon>Coleoptera</taxon>
        <taxon>Polyphaga</taxon>
        <taxon>Cucujiformia</taxon>
        <taxon>Nitidulidae</taxon>
        <taxon>Meligethinae</taxon>
        <taxon>Brassicogethes</taxon>
    </lineage>
</organism>
<evidence type="ECO:0000259" key="3">
    <source>
        <dbReference type="PROSITE" id="PS51144"/>
    </source>
</evidence>
<evidence type="ECO:0000256" key="1">
    <source>
        <dbReference type="ARBA" id="ARBA00010718"/>
    </source>
</evidence>
<keyword evidence="2" id="KW-0472">Membrane</keyword>
<gene>
    <name evidence="4" type="ORF">MELIAE_LOCUS9199</name>
</gene>
<feature type="transmembrane region" description="Helical" evidence="2">
    <location>
        <begin position="12"/>
        <end position="29"/>
    </location>
</feature>
<dbReference type="InterPro" id="IPR001148">
    <property type="entry name" value="CA_dom"/>
</dbReference>
<dbReference type="Gene3D" id="3.10.200.10">
    <property type="entry name" value="Alpha carbonic anhydrase"/>
    <property type="match status" value="1"/>
</dbReference>
<dbReference type="GO" id="GO:0004089">
    <property type="term" value="F:carbonate dehydratase activity"/>
    <property type="evidence" value="ECO:0007669"/>
    <property type="project" value="InterPro"/>
</dbReference>
<dbReference type="PANTHER" id="PTHR18952">
    <property type="entry name" value="CARBONIC ANHYDRASE"/>
    <property type="match status" value="1"/>
</dbReference>
<keyword evidence="5" id="KW-1185">Reference proteome</keyword>
<sequence length="311" mass="35378">MEFMGAFLEWIINNYIVAMVFLVLLALYVKDIYDHSRGAESNNTACTSEYSYDILNGPNGWKNTFPQAAGCRQSPINIISYCAINIPMETVTPLIYSTDYHLPPSEMTLYNNGHNVVIYANWMYGLRPLLTGGPLKDEYSFCNITFRWGPNDDEGSEHMLDAKRFAMEMQASYVKNDCNEYVNDDAQLAAKNSALAVVSYFFMVTPMDNAYMDQIISSLLSIKYPFSSVNIEPIPLTLLAPCFSRKYLSYVGSLTYPPCTEGVKWIVQPEALTISSRQVRKFRKLFGINGPIFNNTRPVQKVNNRDILFYD</sequence>
<comment type="similarity">
    <text evidence="1">Belongs to the alpha-carbonic anhydrase family.</text>
</comment>
<evidence type="ECO:0000313" key="4">
    <source>
        <dbReference type="EMBL" id="CAH0559001.1"/>
    </source>
</evidence>
<dbReference type="Proteomes" id="UP001154078">
    <property type="component" value="Chromosome 6"/>
</dbReference>
<keyword evidence="2" id="KW-0812">Transmembrane</keyword>
<dbReference type="InterPro" id="IPR036398">
    <property type="entry name" value="CA_dom_sf"/>
</dbReference>
<accession>A0A9P0BA43</accession>
<dbReference type="CDD" id="cd00326">
    <property type="entry name" value="alpha_CA"/>
    <property type="match status" value="1"/>
</dbReference>
<dbReference type="PANTHER" id="PTHR18952:SF227">
    <property type="entry name" value="CARBONIC ANHYDRASE 13-RELATED"/>
    <property type="match status" value="1"/>
</dbReference>
<dbReference type="PROSITE" id="PS51144">
    <property type="entry name" value="ALPHA_CA_2"/>
    <property type="match status" value="1"/>
</dbReference>
<name>A0A9P0BA43_BRAAE</name>
<dbReference type="EMBL" id="OV121137">
    <property type="protein sequence ID" value="CAH0559001.1"/>
    <property type="molecule type" value="Genomic_DNA"/>
</dbReference>
<feature type="domain" description="Alpha-carbonic anhydrase" evidence="3">
    <location>
        <begin position="48"/>
        <end position="311"/>
    </location>
</feature>